<gene>
    <name evidence="1" type="ORF">DXC40_13865</name>
</gene>
<dbReference type="Proteomes" id="UP000260828">
    <property type="component" value="Unassembled WGS sequence"/>
</dbReference>
<sequence length="101" mass="11607">MDLDTALTVGESAIHRLYLPTGTDEIVYRAEGIAMCRPVSNQVIQIAVDNPDFIDYLRETGDLNNGANIPEYQWFIYDIVSKTEQPYNPRMQDPHFWGNKE</sequence>
<dbReference type="AlphaFoldDB" id="A0A3E3IH13"/>
<evidence type="ECO:0000313" key="1">
    <source>
        <dbReference type="EMBL" id="RGE66364.1"/>
    </source>
</evidence>
<evidence type="ECO:0000313" key="2">
    <source>
        <dbReference type="Proteomes" id="UP000260828"/>
    </source>
</evidence>
<accession>A0A3E3IH13</accession>
<reference evidence="1 2" key="1">
    <citation type="submission" date="2018-08" db="EMBL/GenBank/DDBJ databases">
        <title>A genome reference for cultivated species of the human gut microbiota.</title>
        <authorList>
            <person name="Zou Y."/>
            <person name="Xue W."/>
            <person name="Luo G."/>
        </authorList>
    </citation>
    <scope>NUCLEOTIDE SEQUENCE [LARGE SCALE GENOMIC DNA]</scope>
    <source>
        <strain evidence="1 2">TF05-12AC</strain>
    </source>
</reference>
<organism evidence="1 2">
    <name type="scientific">Anaerotruncus colihominis</name>
    <dbReference type="NCBI Taxonomy" id="169435"/>
    <lineage>
        <taxon>Bacteria</taxon>
        <taxon>Bacillati</taxon>
        <taxon>Bacillota</taxon>
        <taxon>Clostridia</taxon>
        <taxon>Eubacteriales</taxon>
        <taxon>Oscillospiraceae</taxon>
        <taxon>Anaerotruncus</taxon>
    </lineage>
</organism>
<comment type="caution">
    <text evidence="1">The sequence shown here is derived from an EMBL/GenBank/DDBJ whole genome shotgun (WGS) entry which is preliminary data.</text>
</comment>
<protein>
    <submittedName>
        <fullName evidence="1">Uncharacterized protein</fullName>
    </submittedName>
</protein>
<dbReference type="EMBL" id="QVME01000008">
    <property type="protein sequence ID" value="RGE66364.1"/>
    <property type="molecule type" value="Genomic_DNA"/>
</dbReference>
<name>A0A3E3IH13_9FIRM</name>
<proteinExistence type="predicted"/>